<accession>A0A2J6NPN1</accession>
<proteinExistence type="predicted"/>
<evidence type="ECO:0000313" key="1">
    <source>
        <dbReference type="EMBL" id="PMB83263.1"/>
    </source>
</evidence>
<sequence>MMNEHEFINQMIKFYHACNVPAAEVDHILATNRDQISRYLVATPELMARKFYEWTFNKSIN</sequence>
<dbReference type="RefSeq" id="WP_104687823.1">
    <property type="nucleotide sequence ID" value="NZ_JBKTHY010000004.1"/>
</dbReference>
<dbReference type="EMBL" id="PNFV01000001">
    <property type="protein sequence ID" value="PMB83263.1"/>
    <property type="molecule type" value="Genomic_DNA"/>
</dbReference>
<dbReference type="OrthoDB" id="9951863at2"/>
<evidence type="ECO:0000313" key="2">
    <source>
        <dbReference type="Proteomes" id="UP000239920"/>
    </source>
</evidence>
<name>A0A2J6NPN1_9LACO</name>
<dbReference type="AlphaFoldDB" id="A0A2J6NPN1"/>
<gene>
    <name evidence="1" type="ORF">CK797_00220</name>
</gene>
<dbReference type="Proteomes" id="UP000239920">
    <property type="component" value="Unassembled WGS sequence"/>
</dbReference>
<reference evidence="1 2" key="1">
    <citation type="submission" date="2017-09" db="EMBL/GenBank/DDBJ databases">
        <title>Bacterial strain isolated from the female urinary microbiota.</title>
        <authorList>
            <person name="Thomas-White K."/>
            <person name="Kumar N."/>
            <person name="Forster S."/>
            <person name="Putonti C."/>
            <person name="Lawley T."/>
            <person name="Wolfe A.J."/>
        </authorList>
    </citation>
    <scope>NUCLEOTIDE SEQUENCE [LARGE SCALE GENOMIC DNA]</scope>
    <source>
        <strain evidence="1 2">UMB0683</strain>
    </source>
</reference>
<organism evidence="1 2">
    <name type="scientific">Limosilactobacillus pontis</name>
    <dbReference type="NCBI Taxonomy" id="35787"/>
    <lineage>
        <taxon>Bacteria</taxon>
        <taxon>Bacillati</taxon>
        <taxon>Bacillota</taxon>
        <taxon>Bacilli</taxon>
        <taxon>Lactobacillales</taxon>
        <taxon>Lactobacillaceae</taxon>
        <taxon>Limosilactobacillus</taxon>
    </lineage>
</organism>
<protein>
    <submittedName>
        <fullName evidence="1">Uncharacterized protein</fullName>
    </submittedName>
</protein>
<comment type="caution">
    <text evidence="1">The sequence shown here is derived from an EMBL/GenBank/DDBJ whole genome shotgun (WGS) entry which is preliminary data.</text>
</comment>